<keyword evidence="7 14" id="KW-0418">Kinase</keyword>
<evidence type="ECO:0000256" key="12">
    <source>
        <dbReference type="SAM" id="Phobius"/>
    </source>
</evidence>
<dbReference type="CDD" id="cd12912">
    <property type="entry name" value="PDC2_MCP_like"/>
    <property type="match status" value="1"/>
</dbReference>
<evidence type="ECO:0000256" key="1">
    <source>
        <dbReference type="ARBA" id="ARBA00004651"/>
    </source>
</evidence>
<feature type="transmembrane region" description="Helical" evidence="12">
    <location>
        <begin position="286"/>
        <end position="308"/>
    </location>
</feature>
<evidence type="ECO:0000256" key="5">
    <source>
        <dbReference type="ARBA" id="ARBA00022692"/>
    </source>
</evidence>
<dbReference type="InterPro" id="IPR003660">
    <property type="entry name" value="HAMP_dom"/>
</dbReference>
<keyword evidence="10" id="KW-0902">Two-component regulatory system</keyword>
<dbReference type="InterPro" id="IPR036890">
    <property type="entry name" value="HATPase_C_sf"/>
</dbReference>
<dbReference type="PROSITE" id="PS50885">
    <property type="entry name" value="HAMP"/>
    <property type="match status" value="1"/>
</dbReference>
<gene>
    <name evidence="14" type="ORF">OB236_37340</name>
</gene>
<dbReference type="Pfam" id="PF00672">
    <property type="entry name" value="HAMP"/>
    <property type="match status" value="1"/>
</dbReference>
<dbReference type="InterPro" id="IPR010559">
    <property type="entry name" value="Sig_transdc_His_kin_internal"/>
</dbReference>
<name>A0ABT2UVG5_9BACL</name>
<evidence type="ECO:0000313" key="14">
    <source>
        <dbReference type="EMBL" id="MCU6797802.1"/>
    </source>
</evidence>
<dbReference type="CDD" id="cd06225">
    <property type="entry name" value="HAMP"/>
    <property type="match status" value="1"/>
</dbReference>
<accession>A0ABT2UVG5</accession>
<feature type="domain" description="HAMP" evidence="13">
    <location>
        <begin position="311"/>
        <end position="363"/>
    </location>
</feature>
<keyword evidence="9 12" id="KW-1133">Transmembrane helix</keyword>
<dbReference type="PANTHER" id="PTHR34220:SF11">
    <property type="entry name" value="SENSOR PROTEIN KINASE HPTS"/>
    <property type="match status" value="1"/>
</dbReference>
<dbReference type="Gene3D" id="3.30.565.10">
    <property type="entry name" value="Histidine kinase-like ATPase, C-terminal domain"/>
    <property type="match status" value="1"/>
</dbReference>
<dbReference type="SUPFAM" id="SSF55874">
    <property type="entry name" value="ATPase domain of HSP90 chaperone/DNA topoisomerase II/histidine kinase"/>
    <property type="match status" value="1"/>
</dbReference>
<comment type="subcellular location">
    <subcellularLocation>
        <location evidence="1">Cell membrane</location>
        <topology evidence="1">Multi-pass membrane protein</topology>
    </subcellularLocation>
</comment>
<keyword evidence="4" id="KW-0808">Transferase</keyword>
<dbReference type="Gene3D" id="3.30.450.20">
    <property type="entry name" value="PAS domain"/>
    <property type="match status" value="1"/>
</dbReference>
<keyword evidence="8" id="KW-0067">ATP-binding</keyword>
<dbReference type="SMART" id="SM00304">
    <property type="entry name" value="HAMP"/>
    <property type="match status" value="1"/>
</dbReference>
<keyword evidence="5 12" id="KW-0812">Transmembrane</keyword>
<proteinExistence type="predicted"/>
<dbReference type="Pfam" id="PF06580">
    <property type="entry name" value="His_kinase"/>
    <property type="match status" value="1"/>
</dbReference>
<keyword evidence="6" id="KW-0547">Nucleotide-binding</keyword>
<comment type="caution">
    <text evidence="14">The sequence shown here is derived from an EMBL/GenBank/DDBJ whole genome shotgun (WGS) entry which is preliminary data.</text>
</comment>
<dbReference type="EMBL" id="JAOQIO010000124">
    <property type="protein sequence ID" value="MCU6797802.1"/>
    <property type="molecule type" value="Genomic_DNA"/>
</dbReference>
<dbReference type="InterPro" id="IPR003594">
    <property type="entry name" value="HATPase_dom"/>
</dbReference>
<evidence type="ECO:0000313" key="15">
    <source>
        <dbReference type="Proteomes" id="UP001652445"/>
    </source>
</evidence>
<evidence type="ECO:0000256" key="10">
    <source>
        <dbReference type="ARBA" id="ARBA00023012"/>
    </source>
</evidence>
<keyword evidence="2" id="KW-1003">Cell membrane</keyword>
<evidence type="ECO:0000259" key="13">
    <source>
        <dbReference type="PROSITE" id="PS50885"/>
    </source>
</evidence>
<dbReference type="Proteomes" id="UP001652445">
    <property type="component" value="Unassembled WGS sequence"/>
</dbReference>
<dbReference type="PANTHER" id="PTHR34220">
    <property type="entry name" value="SENSOR HISTIDINE KINASE YPDA"/>
    <property type="match status" value="1"/>
</dbReference>
<dbReference type="InterPro" id="IPR050640">
    <property type="entry name" value="Bact_2-comp_sensor_kinase"/>
</dbReference>
<reference evidence="14 15" key="1">
    <citation type="submission" date="2022-09" db="EMBL/GenBank/DDBJ databases">
        <authorList>
            <person name="Han X.L."/>
            <person name="Wang Q."/>
            <person name="Lu T."/>
        </authorList>
    </citation>
    <scope>NUCLEOTIDE SEQUENCE [LARGE SCALE GENOMIC DNA]</scope>
    <source>
        <strain evidence="14 15">WQ 127069</strain>
    </source>
</reference>
<sequence length="579" mass="66958">MSIQTKFFVYLFVLVILPLMAASFLILAISSDIIGSKSREAVFQSFKQTEFRLNQIVSNTEYLSDKLLGNEDVQQLSNLNEQSYPYEFVVRTNGLNYFLQQEIRVQPYLHSFLLINNTKPIYRFGYYENEVNQDLLQQAIQQKGVPVWTGTYKLHSYQNPNENEYVVSLFRAVNDLNLFVVISVEILTIPEQALEQAYTENDAWQNDGMVIIDGNGQIVSSKNKSEIGNHIGQLPYVQQVMSGIEGNFRSTINGEKVSVFYYKLPNPGWHVIKVVPDSQINEPQKFLGILIVVALSICLLFGIIFSVIQNNRIIRPIKLLKREMDKVKRGNLEIKLDVQQKDEIGQLVFHFRAMGLELKDLIDKVYHSQLKEKEARLQMLSMQINPHFLYNTLESIRWVAIRHQVDSVADQLEVLSNMFRYSLTQEHQITTIEQEVEHVRNYMIILNFRFNHIYEFEVQVEEHMLQYECPHFILQPLVENSIKHGFADRIEQGFIRISIVQEAAFTRICVEDNGIGADENRIRRLFDGEESHSSYALKNIHSRLQLKYGPEFGILFSSELGIGTKVVIVLPAVLRHDGV</sequence>
<organism evidence="14 15">
    <name type="scientific">Paenibacillus baimaensis</name>
    <dbReference type="NCBI Taxonomy" id="2982185"/>
    <lineage>
        <taxon>Bacteria</taxon>
        <taxon>Bacillati</taxon>
        <taxon>Bacillota</taxon>
        <taxon>Bacilli</taxon>
        <taxon>Bacillales</taxon>
        <taxon>Paenibacillaceae</taxon>
        <taxon>Paenibacillus</taxon>
    </lineage>
</organism>
<evidence type="ECO:0000256" key="2">
    <source>
        <dbReference type="ARBA" id="ARBA00022475"/>
    </source>
</evidence>
<feature type="transmembrane region" description="Helical" evidence="12">
    <location>
        <begin position="7"/>
        <end position="29"/>
    </location>
</feature>
<dbReference type="GO" id="GO:0016301">
    <property type="term" value="F:kinase activity"/>
    <property type="evidence" value="ECO:0007669"/>
    <property type="project" value="UniProtKB-KW"/>
</dbReference>
<evidence type="ECO:0000256" key="6">
    <source>
        <dbReference type="ARBA" id="ARBA00022741"/>
    </source>
</evidence>
<dbReference type="RefSeq" id="WP_262688522.1">
    <property type="nucleotide sequence ID" value="NZ_JAOQIO010000124.1"/>
</dbReference>
<dbReference type="Pfam" id="PF02518">
    <property type="entry name" value="HATPase_c"/>
    <property type="match status" value="1"/>
</dbReference>
<protein>
    <submittedName>
        <fullName evidence="14">Sensor histidine kinase</fullName>
    </submittedName>
</protein>
<keyword evidence="3" id="KW-0597">Phosphoprotein</keyword>
<evidence type="ECO:0000256" key="9">
    <source>
        <dbReference type="ARBA" id="ARBA00022989"/>
    </source>
</evidence>
<dbReference type="Gene3D" id="6.10.340.10">
    <property type="match status" value="1"/>
</dbReference>
<keyword evidence="11 12" id="KW-0472">Membrane</keyword>
<evidence type="ECO:0000256" key="11">
    <source>
        <dbReference type="ARBA" id="ARBA00023136"/>
    </source>
</evidence>
<keyword evidence="15" id="KW-1185">Reference proteome</keyword>
<evidence type="ECO:0000256" key="8">
    <source>
        <dbReference type="ARBA" id="ARBA00022840"/>
    </source>
</evidence>
<evidence type="ECO:0000256" key="7">
    <source>
        <dbReference type="ARBA" id="ARBA00022777"/>
    </source>
</evidence>
<evidence type="ECO:0000256" key="4">
    <source>
        <dbReference type="ARBA" id="ARBA00022679"/>
    </source>
</evidence>
<evidence type="ECO:0000256" key="3">
    <source>
        <dbReference type="ARBA" id="ARBA00022553"/>
    </source>
</evidence>
<dbReference type="SUPFAM" id="SSF158472">
    <property type="entry name" value="HAMP domain-like"/>
    <property type="match status" value="1"/>
</dbReference>